<dbReference type="SUPFAM" id="SSF54001">
    <property type="entry name" value="Cysteine proteinases"/>
    <property type="match status" value="1"/>
</dbReference>
<evidence type="ECO:0000313" key="1">
    <source>
        <dbReference type="Proteomes" id="UP000813463"/>
    </source>
</evidence>
<proteinExistence type="predicted"/>
<dbReference type="Gene3D" id="3.40.395.10">
    <property type="entry name" value="Adenoviral Proteinase, Chain A"/>
    <property type="match status" value="1"/>
</dbReference>
<evidence type="ECO:0000313" key="2">
    <source>
        <dbReference type="RefSeq" id="XP_056688986.1"/>
    </source>
</evidence>
<dbReference type="Proteomes" id="UP000813463">
    <property type="component" value="Chromosome 6"/>
</dbReference>
<evidence type="ECO:0008006" key="4">
    <source>
        <dbReference type="Google" id="ProtNLM"/>
    </source>
</evidence>
<name>A0ABM3R033_SPIOL</name>
<keyword evidence="1" id="KW-1185">Reference proteome</keyword>
<accession>A0ABM3R033</accession>
<organism evidence="1 3">
    <name type="scientific">Spinacia oleracea</name>
    <name type="common">Spinach</name>
    <dbReference type="NCBI Taxonomy" id="3562"/>
    <lineage>
        <taxon>Eukaryota</taxon>
        <taxon>Viridiplantae</taxon>
        <taxon>Streptophyta</taxon>
        <taxon>Embryophyta</taxon>
        <taxon>Tracheophyta</taxon>
        <taxon>Spermatophyta</taxon>
        <taxon>Magnoliopsida</taxon>
        <taxon>eudicotyledons</taxon>
        <taxon>Gunneridae</taxon>
        <taxon>Pentapetalae</taxon>
        <taxon>Caryophyllales</taxon>
        <taxon>Chenopodiaceae</taxon>
        <taxon>Chenopodioideae</taxon>
        <taxon>Anserineae</taxon>
        <taxon>Spinacia</taxon>
    </lineage>
</organism>
<gene>
    <name evidence="2 3" type="primary">LOC130463778</name>
</gene>
<protein>
    <recommendedName>
        <fullName evidence="4">Ubiquitin-like protease family profile domain-containing protein</fullName>
    </recommendedName>
</protein>
<dbReference type="RefSeq" id="XP_056688986.1">
    <property type="nucleotide sequence ID" value="XM_056833008.1"/>
</dbReference>
<dbReference type="GeneID" id="130463778"/>
<evidence type="ECO:0000313" key="3">
    <source>
        <dbReference type="RefSeq" id="XP_056688987.1"/>
    </source>
</evidence>
<dbReference type="InterPro" id="IPR038765">
    <property type="entry name" value="Papain-like_cys_pep_sf"/>
</dbReference>
<reference evidence="1" key="1">
    <citation type="journal article" date="2021" name="Nat. Commun.">
        <title>Genomic analyses provide insights into spinach domestication and the genetic basis of agronomic traits.</title>
        <authorList>
            <person name="Cai X."/>
            <person name="Sun X."/>
            <person name="Xu C."/>
            <person name="Sun H."/>
            <person name="Wang X."/>
            <person name="Ge C."/>
            <person name="Zhang Z."/>
            <person name="Wang Q."/>
            <person name="Fei Z."/>
            <person name="Jiao C."/>
            <person name="Wang Q."/>
        </authorList>
    </citation>
    <scope>NUCLEOTIDE SEQUENCE [LARGE SCALE GENOMIC DNA]</scope>
    <source>
        <strain evidence="1">cv. Varoflay</strain>
    </source>
</reference>
<dbReference type="RefSeq" id="XP_056688987.1">
    <property type="nucleotide sequence ID" value="XM_056833009.1"/>
</dbReference>
<reference evidence="2 3" key="2">
    <citation type="submission" date="2025-05" db="UniProtKB">
        <authorList>
            <consortium name="RefSeq"/>
        </authorList>
    </citation>
    <scope>IDENTIFICATION</scope>
    <source>
        <tissue evidence="2 3">Leaf</tissue>
    </source>
</reference>
<sequence length="105" mass="11738">MLLVIYTTINTVHVFDSIKKKRSLAIRLVALDSAFKTYNAHGGKSKGSQLQRGAAVCSQQDGGTECGYYTSRFMDDIVHSYSGSENLFKDFKQLNLTLMGKFVKF</sequence>